<proteinExistence type="predicted"/>
<accession>A0ABS8T1V9</accession>
<protein>
    <submittedName>
        <fullName evidence="1">Uncharacterized protein</fullName>
    </submittedName>
</protein>
<organism evidence="1 2">
    <name type="scientific">Datura stramonium</name>
    <name type="common">Jimsonweed</name>
    <name type="synonym">Common thornapple</name>
    <dbReference type="NCBI Taxonomy" id="4076"/>
    <lineage>
        <taxon>Eukaryota</taxon>
        <taxon>Viridiplantae</taxon>
        <taxon>Streptophyta</taxon>
        <taxon>Embryophyta</taxon>
        <taxon>Tracheophyta</taxon>
        <taxon>Spermatophyta</taxon>
        <taxon>Magnoliopsida</taxon>
        <taxon>eudicotyledons</taxon>
        <taxon>Gunneridae</taxon>
        <taxon>Pentapetalae</taxon>
        <taxon>asterids</taxon>
        <taxon>lamiids</taxon>
        <taxon>Solanales</taxon>
        <taxon>Solanaceae</taxon>
        <taxon>Solanoideae</taxon>
        <taxon>Datureae</taxon>
        <taxon>Datura</taxon>
    </lineage>
</organism>
<sequence length="74" mass="8575">KFKLLVNKDAAVVEILLREPVRHSGFDATEIIELQRMRQCEAKEIVLPKILNVRRLYEKSKLLWNSGILSSGNR</sequence>
<keyword evidence="2" id="KW-1185">Reference proteome</keyword>
<dbReference type="Proteomes" id="UP000823775">
    <property type="component" value="Unassembled WGS sequence"/>
</dbReference>
<comment type="caution">
    <text evidence="1">The sequence shown here is derived from an EMBL/GenBank/DDBJ whole genome shotgun (WGS) entry which is preliminary data.</text>
</comment>
<reference evidence="1 2" key="1">
    <citation type="journal article" date="2021" name="BMC Genomics">
        <title>Datura genome reveals duplications of psychoactive alkaloid biosynthetic genes and high mutation rate following tissue culture.</title>
        <authorList>
            <person name="Rajewski A."/>
            <person name="Carter-House D."/>
            <person name="Stajich J."/>
            <person name="Litt A."/>
        </authorList>
    </citation>
    <scope>NUCLEOTIDE SEQUENCE [LARGE SCALE GENOMIC DNA]</scope>
    <source>
        <strain evidence="1">AR-01</strain>
    </source>
</reference>
<name>A0ABS8T1V9_DATST</name>
<dbReference type="EMBL" id="JACEIK010001002">
    <property type="protein sequence ID" value="MCD7464920.1"/>
    <property type="molecule type" value="Genomic_DNA"/>
</dbReference>
<gene>
    <name evidence="1" type="ORF">HAX54_000199</name>
</gene>
<evidence type="ECO:0000313" key="2">
    <source>
        <dbReference type="Proteomes" id="UP000823775"/>
    </source>
</evidence>
<feature type="non-terminal residue" evidence="1">
    <location>
        <position position="74"/>
    </location>
</feature>
<feature type="non-terminal residue" evidence="1">
    <location>
        <position position="1"/>
    </location>
</feature>
<evidence type="ECO:0000313" key="1">
    <source>
        <dbReference type="EMBL" id="MCD7464920.1"/>
    </source>
</evidence>